<keyword evidence="12" id="KW-1185">Reference proteome</keyword>
<reference evidence="12" key="1">
    <citation type="journal article" date="2019" name="Int. J. Syst. Evol. Microbiol.">
        <title>The Global Catalogue of Microorganisms (GCM) 10K type strain sequencing project: providing services to taxonomists for standard genome sequencing and annotation.</title>
        <authorList>
            <consortium name="The Broad Institute Genomics Platform"/>
            <consortium name="The Broad Institute Genome Sequencing Center for Infectious Disease"/>
            <person name="Wu L."/>
            <person name="Ma J."/>
        </authorList>
    </citation>
    <scope>NUCLEOTIDE SEQUENCE [LARGE SCALE GENOMIC DNA]</scope>
    <source>
        <strain evidence="12">CCUG 49339</strain>
    </source>
</reference>
<comment type="subcellular location">
    <subcellularLocation>
        <location evidence="8">Cytoplasm</location>
    </subcellularLocation>
</comment>
<keyword evidence="2 8" id="KW-0963">Cytoplasm</keyword>
<keyword evidence="6 8" id="KW-0234">DNA repair</keyword>
<comment type="catalytic activity">
    <reaction evidence="7 8">
        <text>a 6-O-methyl-2'-deoxyguanosine in DNA + L-cysteinyl-[protein] = S-methyl-L-cysteinyl-[protein] + a 2'-deoxyguanosine in DNA</text>
        <dbReference type="Rhea" id="RHEA:24000"/>
        <dbReference type="Rhea" id="RHEA-COMP:10131"/>
        <dbReference type="Rhea" id="RHEA-COMP:10132"/>
        <dbReference type="Rhea" id="RHEA-COMP:11367"/>
        <dbReference type="Rhea" id="RHEA-COMP:11368"/>
        <dbReference type="ChEBI" id="CHEBI:29950"/>
        <dbReference type="ChEBI" id="CHEBI:82612"/>
        <dbReference type="ChEBI" id="CHEBI:85445"/>
        <dbReference type="ChEBI" id="CHEBI:85448"/>
        <dbReference type="EC" id="2.1.1.63"/>
    </reaction>
</comment>
<dbReference type="InterPro" id="IPR014048">
    <property type="entry name" value="MethylDNA_cys_MeTrfase_DNA-bd"/>
</dbReference>
<evidence type="ECO:0000256" key="6">
    <source>
        <dbReference type="ARBA" id="ARBA00023204"/>
    </source>
</evidence>
<dbReference type="GO" id="GO:0003908">
    <property type="term" value="F:methylated-DNA-[protein]-cysteine S-methyltransferase activity"/>
    <property type="evidence" value="ECO:0007669"/>
    <property type="project" value="UniProtKB-EC"/>
</dbReference>
<dbReference type="RefSeq" id="WP_377926615.1">
    <property type="nucleotide sequence ID" value="NZ_JBHUEM010000003.1"/>
</dbReference>
<feature type="active site" description="Nucleophile; methyl group acceptor" evidence="8">
    <location>
        <position position="129"/>
    </location>
</feature>
<dbReference type="PANTHER" id="PTHR10815">
    <property type="entry name" value="METHYLATED-DNA--PROTEIN-CYSTEINE METHYLTRANSFERASE"/>
    <property type="match status" value="1"/>
</dbReference>
<comment type="catalytic activity">
    <reaction evidence="1 8">
        <text>a 4-O-methyl-thymidine in DNA + L-cysteinyl-[protein] = a thymidine in DNA + S-methyl-L-cysteinyl-[protein]</text>
        <dbReference type="Rhea" id="RHEA:53428"/>
        <dbReference type="Rhea" id="RHEA-COMP:10131"/>
        <dbReference type="Rhea" id="RHEA-COMP:10132"/>
        <dbReference type="Rhea" id="RHEA-COMP:13555"/>
        <dbReference type="Rhea" id="RHEA-COMP:13556"/>
        <dbReference type="ChEBI" id="CHEBI:29950"/>
        <dbReference type="ChEBI" id="CHEBI:82612"/>
        <dbReference type="ChEBI" id="CHEBI:137386"/>
        <dbReference type="ChEBI" id="CHEBI:137387"/>
        <dbReference type="EC" id="2.1.1.63"/>
    </reaction>
</comment>
<dbReference type="EMBL" id="JBHUEM010000003">
    <property type="protein sequence ID" value="MFD1735517.1"/>
    <property type="molecule type" value="Genomic_DNA"/>
</dbReference>
<evidence type="ECO:0000256" key="7">
    <source>
        <dbReference type="ARBA" id="ARBA00049348"/>
    </source>
</evidence>
<name>A0ABW4LK95_9BACI</name>
<dbReference type="NCBIfam" id="TIGR00589">
    <property type="entry name" value="ogt"/>
    <property type="match status" value="1"/>
</dbReference>
<dbReference type="SUPFAM" id="SSF46767">
    <property type="entry name" value="Methylated DNA-protein cysteine methyltransferase, C-terminal domain"/>
    <property type="match status" value="1"/>
</dbReference>
<dbReference type="Proteomes" id="UP001597214">
    <property type="component" value="Unassembled WGS sequence"/>
</dbReference>
<feature type="domain" description="Methylguanine DNA methyltransferase ribonuclease-like" evidence="10">
    <location>
        <begin position="1"/>
        <end position="73"/>
    </location>
</feature>
<evidence type="ECO:0000259" key="9">
    <source>
        <dbReference type="Pfam" id="PF01035"/>
    </source>
</evidence>
<dbReference type="Gene3D" id="3.30.160.70">
    <property type="entry name" value="Methylated DNA-protein cysteine methyltransferase domain"/>
    <property type="match status" value="1"/>
</dbReference>
<dbReference type="InterPro" id="IPR008332">
    <property type="entry name" value="MethylG_MeTrfase_N"/>
</dbReference>
<evidence type="ECO:0000313" key="12">
    <source>
        <dbReference type="Proteomes" id="UP001597214"/>
    </source>
</evidence>
<accession>A0ABW4LK95</accession>
<sequence>MYWDYYESIIGKIYIVSDATHIRRIIIGEDSLEGFQLKEKSLCFKSTPLLKEAVQQLQEYFCKKRKDFELPLKYEGTDFQQSVWEVLKLIPYGKTISYSEVANQLNNPKSVRAVGQANRKNQLPIVIPCHRVIGKNNQMTGYAGNKIGLKQTLLQIEGALI</sequence>
<gene>
    <name evidence="11" type="ORF">ACFSCX_02980</name>
</gene>
<dbReference type="InterPro" id="IPR023546">
    <property type="entry name" value="MGMT"/>
</dbReference>
<evidence type="ECO:0000256" key="2">
    <source>
        <dbReference type="ARBA" id="ARBA00022490"/>
    </source>
</evidence>
<dbReference type="CDD" id="cd06445">
    <property type="entry name" value="ATase"/>
    <property type="match status" value="1"/>
</dbReference>
<dbReference type="PROSITE" id="PS00374">
    <property type="entry name" value="MGMT"/>
    <property type="match status" value="1"/>
</dbReference>
<comment type="caution">
    <text evidence="11">The sequence shown here is derived from an EMBL/GenBank/DDBJ whole genome shotgun (WGS) entry which is preliminary data.</text>
</comment>
<comment type="similarity">
    <text evidence="8">Belongs to the MGMT family.</text>
</comment>
<dbReference type="InterPro" id="IPR036631">
    <property type="entry name" value="MGMT_N_sf"/>
</dbReference>
<feature type="domain" description="Methylated-DNA-[protein]-cysteine S-methyltransferase DNA binding" evidence="9">
    <location>
        <begin position="78"/>
        <end position="159"/>
    </location>
</feature>
<evidence type="ECO:0000256" key="5">
    <source>
        <dbReference type="ARBA" id="ARBA00022763"/>
    </source>
</evidence>
<evidence type="ECO:0000256" key="4">
    <source>
        <dbReference type="ARBA" id="ARBA00022679"/>
    </source>
</evidence>
<evidence type="ECO:0000256" key="8">
    <source>
        <dbReference type="HAMAP-Rule" id="MF_00772"/>
    </source>
</evidence>
<keyword evidence="3 8" id="KW-0489">Methyltransferase</keyword>
<dbReference type="SUPFAM" id="SSF53155">
    <property type="entry name" value="Methylated DNA-protein cysteine methyltransferase domain"/>
    <property type="match status" value="1"/>
</dbReference>
<comment type="function">
    <text evidence="8">Involved in the cellular defense against the biological effects of O6-methylguanine (O6-MeG) and O4-methylthymine (O4-MeT) in DNA. Repairs the methylated nucleobase in DNA by stoichiometrically transferring the methyl group to a cysteine residue in the enzyme. This is a suicide reaction: the enzyme is irreversibly inactivated.</text>
</comment>
<keyword evidence="4 8" id="KW-0808">Transferase</keyword>
<dbReference type="Pfam" id="PF01035">
    <property type="entry name" value="DNA_binding_1"/>
    <property type="match status" value="1"/>
</dbReference>
<dbReference type="GO" id="GO:0032259">
    <property type="term" value="P:methylation"/>
    <property type="evidence" value="ECO:0007669"/>
    <property type="project" value="UniProtKB-KW"/>
</dbReference>
<dbReference type="EC" id="2.1.1.63" evidence="8"/>
<keyword evidence="5 8" id="KW-0227">DNA damage</keyword>
<organism evidence="11 12">
    <name type="scientific">Bacillus salitolerans</name>
    <dbReference type="NCBI Taxonomy" id="1437434"/>
    <lineage>
        <taxon>Bacteria</taxon>
        <taxon>Bacillati</taxon>
        <taxon>Bacillota</taxon>
        <taxon>Bacilli</taxon>
        <taxon>Bacillales</taxon>
        <taxon>Bacillaceae</taxon>
        <taxon>Bacillus</taxon>
    </lineage>
</organism>
<comment type="miscellaneous">
    <text evidence="8">This enzyme catalyzes only one turnover and therefore is not strictly catalytic. According to one definition, an enzyme is a biocatalyst that acts repeatedly and over many reaction cycles.</text>
</comment>
<dbReference type="PANTHER" id="PTHR10815:SF5">
    <property type="entry name" value="METHYLATED-DNA--PROTEIN-CYSTEINE METHYLTRANSFERASE"/>
    <property type="match status" value="1"/>
</dbReference>
<dbReference type="InterPro" id="IPR001497">
    <property type="entry name" value="MethylDNA_cys_MeTrfase_AS"/>
</dbReference>
<evidence type="ECO:0000256" key="3">
    <source>
        <dbReference type="ARBA" id="ARBA00022603"/>
    </source>
</evidence>
<dbReference type="Pfam" id="PF02870">
    <property type="entry name" value="Methyltransf_1N"/>
    <property type="match status" value="1"/>
</dbReference>
<dbReference type="Gene3D" id="1.10.10.10">
    <property type="entry name" value="Winged helix-like DNA-binding domain superfamily/Winged helix DNA-binding domain"/>
    <property type="match status" value="1"/>
</dbReference>
<dbReference type="InterPro" id="IPR036388">
    <property type="entry name" value="WH-like_DNA-bd_sf"/>
</dbReference>
<dbReference type="InterPro" id="IPR036217">
    <property type="entry name" value="MethylDNA_cys_MeTrfase_DNAb"/>
</dbReference>
<protein>
    <recommendedName>
        <fullName evidence="8">Methylated-DNA--protein-cysteine methyltransferase</fullName>
        <ecNumber evidence="8">2.1.1.63</ecNumber>
    </recommendedName>
    <alternativeName>
        <fullName evidence="8">6-O-methylguanine-DNA methyltransferase</fullName>
        <shortName evidence="8">MGMT</shortName>
    </alternativeName>
    <alternativeName>
        <fullName evidence="8">O-6-methylguanine-DNA-alkyltransferase</fullName>
    </alternativeName>
</protein>
<proteinExistence type="inferred from homology"/>
<evidence type="ECO:0000313" key="11">
    <source>
        <dbReference type="EMBL" id="MFD1735517.1"/>
    </source>
</evidence>
<evidence type="ECO:0000259" key="10">
    <source>
        <dbReference type="Pfam" id="PF02870"/>
    </source>
</evidence>
<evidence type="ECO:0000256" key="1">
    <source>
        <dbReference type="ARBA" id="ARBA00001286"/>
    </source>
</evidence>
<dbReference type="HAMAP" id="MF_00772">
    <property type="entry name" value="OGT"/>
    <property type="match status" value="1"/>
</dbReference>